<proteinExistence type="predicted"/>
<sequence>MEKESTQGGTFSSMYRNAGVHNGEWFRITMVPPEARGLYCTALHQDPPNFKLCEDDPEQELFGTKGVRLAQWAYIIDRAGKLFRFYRLNPGKGSRSVDFDMLPDAPQPERAE</sequence>
<reference evidence="2 3" key="1">
    <citation type="journal article" date="2018" name="Sci. Rep.">
        <title>Comparative genomics provides insights into the lifestyle and reveals functional heterogeneity of dark septate endophytic fungi.</title>
        <authorList>
            <person name="Knapp D.G."/>
            <person name="Nemeth J.B."/>
            <person name="Barry K."/>
            <person name="Hainaut M."/>
            <person name="Henrissat B."/>
            <person name="Johnson J."/>
            <person name="Kuo A."/>
            <person name="Lim J.H.P."/>
            <person name="Lipzen A."/>
            <person name="Nolan M."/>
            <person name="Ohm R.A."/>
            <person name="Tamas L."/>
            <person name="Grigoriev I.V."/>
            <person name="Spatafora J.W."/>
            <person name="Nagy L.G."/>
            <person name="Kovacs G.M."/>
        </authorList>
    </citation>
    <scope>NUCLEOTIDE SEQUENCE [LARGE SCALE GENOMIC DNA]</scope>
    <source>
        <strain evidence="2 3">DSE2036</strain>
    </source>
</reference>
<feature type="region of interest" description="Disordered" evidence="1">
    <location>
        <begin position="92"/>
        <end position="112"/>
    </location>
</feature>
<organism evidence="2 3">
    <name type="scientific">Periconia macrospinosa</name>
    <dbReference type="NCBI Taxonomy" id="97972"/>
    <lineage>
        <taxon>Eukaryota</taxon>
        <taxon>Fungi</taxon>
        <taxon>Dikarya</taxon>
        <taxon>Ascomycota</taxon>
        <taxon>Pezizomycotina</taxon>
        <taxon>Dothideomycetes</taxon>
        <taxon>Pleosporomycetidae</taxon>
        <taxon>Pleosporales</taxon>
        <taxon>Massarineae</taxon>
        <taxon>Periconiaceae</taxon>
        <taxon>Periconia</taxon>
    </lineage>
</organism>
<protein>
    <submittedName>
        <fullName evidence="2">Uncharacterized protein</fullName>
    </submittedName>
</protein>
<dbReference type="STRING" id="97972.A0A2V1CY69"/>
<evidence type="ECO:0000256" key="1">
    <source>
        <dbReference type="SAM" id="MobiDB-lite"/>
    </source>
</evidence>
<keyword evidence="3" id="KW-1185">Reference proteome</keyword>
<dbReference type="EMBL" id="KZ806156">
    <property type="protein sequence ID" value="PVH90680.1"/>
    <property type="molecule type" value="Genomic_DNA"/>
</dbReference>
<evidence type="ECO:0000313" key="2">
    <source>
        <dbReference type="EMBL" id="PVH90680.1"/>
    </source>
</evidence>
<dbReference type="Proteomes" id="UP000244855">
    <property type="component" value="Unassembled WGS sequence"/>
</dbReference>
<gene>
    <name evidence="2" type="ORF">DM02DRAFT_636648</name>
</gene>
<name>A0A2V1CY69_9PLEO</name>
<dbReference type="AlphaFoldDB" id="A0A2V1CY69"/>
<evidence type="ECO:0000313" key="3">
    <source>
        <dbReference type="Proteomes" id="UP000244855"/>
    </source>
</evidence>
<accession>A0A2V1CY69</accession>